<dbReference type="PROSITE" id="PS00436">
    <property type="entry name" value="PEROXIDASE_2"/>
    <property type="match status" value="1"/>
</dbReference>
<dbReference type="PANTHER" id="PTHR31388:SF147">
    <property type="entry name" value="PEROXIDASE 58"/>
    <property type="match status" value="1"/>
</dbReference>
<dbReference type="Gene3D" id="1.10.420.10">
    <property type="entry name" value="Peroxidase, domain 2"/>
    <property type="match status" value="1"/>
</dbReference>
<keyword evidence="16" id="KW-0732">Signal</keyword>
<feature type="binding site" evidence="12">
    <location>
        <position position="86"/>
    </location>
    <ligand>
        <name>Ca(2+)</name>
        <dbReference type="ChEBI" id="CHEBI:29108"/>
        <label>1</label>
    </ligand>
</feature>
<dbReference type="SUPFAM" id="SSF48113">
    <property type="entry name" value="Heme-dependent peroxidases"/>
    <property type="match status" value="1"/>
</dbReference>
<dbReference type="EC" id="1.11.1.7" evidence="3"/>
<dbReference type="Gene3D" id="1.10.520.10">
    <property type="match status" value="1"/>
</dbReference>
<evidence type="ECO:0000256" key="1">
    <source>
        <dbReference type="ARBA" id="ARBA00000189"/>
    </source>
</evidence>
<evidence type="ECO:0000313" key="19">
    <source>
        <dbReference type="Proteomes" id="UP000585474"/>
    </source>
</evidence>
<evidence type="ECO:0000256" key="9">
    <source>
        <dbReference type="ARBA" id="ARBA00023004"/>
    </source>
</evidence>
<feature type="binding site" evidence="12">
    <location>
        <position position="70"/>
    </location>
    <ligand>
        <name>Ca(2+)</name>
        <dbReference type="ChEBI" id="CHEBI:29108"/>
        <label>1</label>
    </ligand>
</feature>
<evidence type="ECO:0000256" key="8">
    <source>
        <dbReference type="ARBA" id="ARBA00023002"/>
    </source>
</evidence>
<organism evidence="18 19">
    <name type="scientific">Actinidia rufa</name>
    <dbReference type="NCBI Taxonomy" id="165716"/>
    <lineage>
        <taxon>Eukaryota</taxon>
        <taxon>Viridiplantae</taxon>
        <taxon>Streptophyta</taxon>
        <taxon>Embryophyta</taxon>
        <taxon>Tracheophyta</taxon>
        <taxon>Spermatophyta</taxon>
        <taxon>Magnoliopsida</taxon>
        <taxon>eudicotyledons</taxon>
        <taxon>Gunneridae</taxon>
        <taxon>Pentapetalae</taxon>
        <taxon>asterids</taxon>
        <taxon>Ericales</taxon>
        <taxon>Actinidiaceae</taxon>
        <taxon>Actinidia</taxon>
    </lineage>
</organism>
<evidence type="ECO:0000256" key="3">
    <source>
        <dbReference type="ARBA" id="ARBA00012313"/>
    </source>
</evidence>
<evidence type="ECO:0000256" key="15">
    <source>
        <dbReference type="RuleBase" id="RU004241"/>
    </source>
</evidence>
<accession>A0A7J0HC97</accession>
<dbReference type="Proteomes" id="UP000585474">
    <property type="component" value="Unassembled WGS sequence"/>
</dbReference>
<feature type="binding site" evidence="12">
    <location>
        <position position="68"/>
    </location>
    <ligand>
        <name>Ca(2+)</name>
        <dbReference type="ChEBI" id="CHEBI:29108"/>
        <label>1</label>
    </ligand>
</feature>
<evidence type="ECO:0000256" key="5">
    <source>
        <dbReference type="ARBA" id="ARBA00022617"/>
    </source>
</evidence>
<keyword evidence="8" id="KW-0560">Oxidoreductase</keyword>
<dbReference type="InterPro" id="IPR002016">
    <property type="entry name" value="Haem_peroxidase"/>
</dbReference>
<feature type="binding site" evidence="11">
    <location>
        <position position="161"/>
    </location>
    <ligand>
        <name>substrate</name>
    </ligand>
</feature>
<protein>
    <recommendedName>
        <fullName evidence="3">peroxidase</fullName>
        <ecNumber evidence="3">1.11.1.7</ecNumber>
    </recommendedName>
</protein>
<dbReference type="Pfam" id="PF00141">
    <property type="entry name" value="peroxidase"/>
    <property type="match status" value="1"/>
</dbReference>
<evidence type="ECO:0000259" key="17">
    <source>
        <dbReference type="PROSITE" id="PS50873"/>
    </source>
</evidence>
<evidence type="ECO:0000256" key="12">
    <source>
        <dbReference type="PIRSR" id="PIRSR600823-3"/>
    </source>
</evidence>
<feature type="chain" id="PRO_5029469757" description="peroxidase" evidence="16">
    <location>
        <begin position="23"/>
        <end position="192"/>
    </location>
</feature>
<proteinExistence type="inferred from homology"/>
<feature type="binding site" evidence="12">
    <location>
        <position position="74"/>
    </location>
    <ligand>
        <name>Ca(2+)</name>
        <dbReference type="ChEBI" id="CHEBI:29108"/>
        <label>1</label>
    </ligand>
</feature>
<dbReference type="GO" id="GO:0140825">
    <property type="term" value="F:lactoperoxidase activity"/>
    <property type="evidence" value="ECO:0007669"/>
    <property type="project" value="UniProtKB-EC"/>
</dbReference>
<dbReference type="PROSITE" id="PS50873">
    <property type="entry name" value="PEROXIDASE_4"/>
    <property type="match status" value="1"/>
</dbReference>
<comment type="similarity">
    <text evidence="15">Belongs to the peroxidase family.</text>
</comment>
<comment type="caution">
    <text evidence="18">The sequence shown here is derived from an EMBL/GenBank/DDBJ whole genome shotgun (WGS) entry which is preliminary data.</text>
</comment>
<evidence type="ECO:0000256" key="10">
    <source>
        <dbReference type="PIRSR" id="PIRSR600823-1"/>
    </source>
</evidence>
<dbReference type="PRINTS" id="PR00458">
    <property type="entry name" value="PEROXIDASE"/>
</dbReference>
<evidence type="ECO:0000256" key="7">
    <source>
        <dbReference type="ARBA" id="ARBA00022837"/>
    </source>
</evidence>
<evidence type="ECO:0000256" key="13">
    <source>
        <dbReference type="PIRSR" id="PIRSR600823-4"/>
    </source>
</evidence>
<keyword evidence="6 12" id="KW-0479">Metal-binding</keyword>
<keyword evidence="4 18" id="KW-0575">Peroxidase</keyword>
<reference evidence="18 19" key="1">
    <citation type="submission" date="2019-07" db="EMBL/GenBank/DDBJ databases">
        <title>De Novo Assembly of kiwifruit Actinidia rufa.</title>
        <authorList>
            <person name="Sugita-Konishi S."/>
            <person name="Sato K."/>
            <person name="Mori E."/>
            <person name="Abe Y."/>
            <person name="Kisaki G."/>
            <person name="Hamano K."/>
            <person name="Suezawa K."/>
            <person name="Otani M."/>
            <person name="Fukuda T."/>
            <person name="Manabe T."/>
            <person name="Gomi K."/>
            <person name="Tabuchi M."/>
            <person name="Akimitsu K."/>
            <person name="Kataoka I."/>
        </authorList>
    </citation>
    <scope>NUCLEOTIDE SEQUENCE [LARGE SCALE GENOMIC DNA]</scope>
    <source>
        <strain evidence="19">cv. Fuchu</strain>
    </source>
</reference>
<feature type="site" description="Transition state stabilizer" evidence="13">
    <location>
        <position position="60"/>
    </location>
</feature>
<dbReference type="InterPro" id="IPR019794">
    <property type="entry name" value="Peroxidases_AS"/>
</dbReference>
<feature type="disulfide bond" evidence="14">
    <location>
        <begin position="33"/>
        <end position="112"/>
    </location>
</feature>
<feature type="signal peptide" evidence="16">
    <location>
        <begin position="1"/>
        <end position="22"/>
    </location>
</feature>
<evidence type="ECO:0000256" key="6">
    <source>
        <dbReference type="ARBA" id="ARBA00022723"/>
    </source>
</evidence>
<dbReference type="GO" id="GO:0046872">
    <property type="term" value="F:metal ion binding"/>
    <property type="evidence" value="ECO:0007669"/>
    <property type="project" value="UniProtKB-KW"/>
</dbReference>
<gene>
    <name evidence="18" type="ORF">Acr_28g0014650</name>
</gene>
<keyword evidence="19" id="KW-1185">Reference proteome</keyword>
<dbReference type="AlphaFoldDB" id="A0A7J0HC97"/>
<keyword evidence="14" id="KW-1015">Disulfide bond</keyword>
<evidence type="ECO:0000256" key="14">
    <source>
        <dbReference type="PIRSR" id="PIRSR600823-5"/>
    </source>
</evidence>
<feature type="disulfide bond" evidence="14">
    <location>
        <begin position="66"/>
        <end position="71"/>
    </location>
</feature>
<evidence type="ECO:0000256" key="2">
    <source>
        <dbReference type="ARBA" id="ARBA00001970"/>
    </source>
</evidence>
<keyword evidence="5" id="KW-0349">Heme</keyword>
<feature type="binding site" evidence="12">
    <location>
        <position position="72"/>
    </location>
    <ligand>
        <name>Ca(2+)</name>
        <dbReference type="ChEBI" id="CHEBI:29108"/>
        <label>1</label>
    </ligand>
</feature>
<dbReference type="InterPro" id="IPR000823">
    <property type="entry name" value="Peroxidase_pln"/>
</dbReference>
<dbReference type="OrthoDB" id="2113341at2759"/>
<evidence type="ECO:0000313" key="18">
    <source>
        <dbReference type="EMBL" id="GFZ20760.1"/>
    </source>
</evidence>
<dbReference type="PRINTS" id="PR00461">
    <property type="entry name" value="PLPEROXIDASE"/>
</dbReference>
<feature type="domain" description="Plant heme peroxidase family profile" evidence="17">
    <location>
        <begin position="23"/>
        <end position="192"/>
    </location>
</feature>
<feature type="active site" description="Proton acceptor" evidence="10">
    <location>
        <position position="64"/>
    </location>
</feature>
<evidence type="ECO:0000256" key="4">
    <source>
        <dbReference type="ARBA" id="ARBA00022559"/>
    </source>
</evidence>
<comment type="catalytic activity">
    <reaction evidence="1">
        <text>2 a phenolic donor + H2O2 = 2 a phenolic radical donor + 2 H2O</text>
        <dbReference type="Rhea" id="RHEA:56136"/>
        <dbReference type="ChEBI" id="CHEBI:15377"/>
        <dbReference type="ChEBI" id="CHEBI:16240"/>
        <dbReference type="ChEBI" id="CHEBI:139520"/>
        <dbReference type="ChEBI" id="CHEBI:139521"/>
        <dbReference type="EC" id="1.11.1.7"/>
    </reaction>
</comment>
<comment type="cofactor">
    <cofactor evidence="12">
        <name>Ca(2+)</name>
        <dbReference type="ChEBI" id="CHEBI:29108"/>
    </cofactor>
    <text evidence="12">Binds 2 calcium ions per subunit.</text>
</comment>
<evidence type="ECO:0000256" key="11">
    <source>
        <dbReference type="PIRSR" id="PIRSR600823-2"/>
    </source>
</evidence>
<comment type="cofactor">
    <cofactor evidence="2">
        <name>heme b</name>
        <dbReference type="ChEBI" id="CHEBI:60344"/>
    </cofactor>
</comment>
<sequence length="192" mass="20297">MNSIQYIALALCTVSIFGGCNAQLSATFYDSTCPNVSSVARGILVQARQTDVRIGAKIIRLHFHDCMVNGCDASLLLDDAEGIDSEKDEPPNTTIDGYSVLDDIKTAVENVCPGVVSCADIVALAAQISVSLDGGPTNPWEVQFGRRDSTTANSTGTIAIPSPFDDFATVRRKFTDVGLDATDMVALSGNCI</sequence>
<dbReference type="GO" id="GO:0006979">
    <property type="term" value="P:response to oxidative stress"/>
    <property type="evidence" value="ECO:0007669"/>
    <property type="project" value="InterPro"/>
</dbReference>
<evidence type="ECO:0000256" key="16">
    <source>
        <dbReference type="SAM" id="SignalP"/>
    </source>
</evidence>
<dbReference type="GO" id="GO:0020037">
    <property type="term" value="F:heme binding"/>
    <property type="evidence" value="ECO:0007669"/>
    <property type="project" value="InterPro"/>
</dbReference>
<keyword evidence="9" id="KW-0408">Iron</keyword>
<dbReference type="PANTHER" id="PTHR31388">
    <property type="entry name" value="PEROXIDASE 72-RELATED"/>
    <property type="match status" value="1"/>
</dbReference>
<dbReference type="EMBL" id="BJWL01000028">
    <property type="protein sequence ID" value="GFZ20760.1"/>
    <property type="molecule type" value="Genomic_DNA"/>
</dbReference>
<feature type="binding site" evidence="12">
    <location>
        <position position="65"/>
    </location>
    <ligand>
        <name>Ca(2+)</name>
        <dbReference type="ChEBI" id="CHEBI:29108"/>
        <label>1</label>
    </ligand>
</feature>
<dbReference type="InterPro" id="IPR010255">
    <property type="entry name" value="Haem_peroxidase_sf"/>
</dbReference>
<name>A0A7J0HC97_9ERIC</name>
<keyword evidence="7 12" id="KW-0106">Calcium</keyword>